<comment type="caution">
    <text evidence="1">The sequence shown here is derived from an EMBL/GenBank/DDBJ whole genome shotgun (WGS) entry which is preliminary data.</text>
</comment>
<dbReference type="EMBL" id="LABY01000118">
    <property type="protein sequence ID" value="KMO35444.1"/>
    <property type="molecule type" value="Genomic_DNA"/>
</dbReference>
<gene>
    <name evidence="1" type="ORF">VQ02_17325</name>
</gene>
<evidence type="ECO:0000313" key="2">
    <source>
        <dbReference type="Proteomes" id="UP000035955"/>
    </source>
</evidence>
<accession>A0A0J6SP42</accession>
<evidence type="ECO:0000313" key="1">
    <source>
        <dbReference type="EMBL" id="KMO35444.1"/>
    </source>
</evidence>
<dbReference type="OrthoDB" id="7996828at2"/>
<dbReference type="Proteomes" id="UP000035955">
    <property type="component" value="Unassembled WGS sequence"/>
</dbReference>
<name>A0A0J6SP42_9HYPH</name>
<proteinExistence type="predicted"/>
<sequence length="293" mass="28632">MGLFDALTGAASQRAAKNNAFAIQAGTGLAADALTNGYANAQGYLGVNNGGNALLSLGSGYADAQNALRGQYGQTQGYLGQLGGLYDHMAQGGRSAYDAYLNATGANGAAGSQAAAAAFQASPGYQYALDQALGAVQRSAAARGGLAGGNATADILATANGLANQGYQQYVSNLGNAATSYGTGLAGQAQGVAGLANASQNLGTQLGGLAQAYGQNQANVYGTAANQQAQFGNAVAGVQTNAANALVQNNNNLAQAQNQASANALGLGKSLVGGLFDFAGGGGKLSSLGNLFS</sequence>
<dbReference type="PATRIC" id="fig|298794.3.peg.563"/>
<evidence type="ECO:0008006" key="3">
    <source>
        <dbReference type="Google" id="ProtNLM"/>
    </source>
</evidence>
<dbReference type="AlphaFoldDB" id="A0A0J6SP42"/>
<protein>
    <recommendedName>
        <fullName evidence="3">DNA injection protein</fullName>
    </recommendedName>
</protein>
<organism evidence="1 2">
    <name type="scientific">Methylobacterium variabile</name>
    <dbReference type="NCBI Taxonomy" id="298794"/>
    <lineage>
        <taxon>Bacteria</taxon>
        <taxon>Pseudomonadati</taxon>
        <taxon>Pseudomonadota</taxon>
        <taxon>Alphaproteobacteria</taxon>
        <taxon>Hyphomicrobiales</taxon>
        <taxon>Methylobacteriaceae</taxon>
        <taxon>Methylobacterium</taxon>
    </lineage>
</organism>
<keyword evidence="2" id="KW-1185">Reference proteome</keyword>
<reference evidence="1 2" key="1">
    <citation type="submission" date="2015-03" db="EMBL/GenBank/DDBJ databases">
        <title>Genome sequencing of Methylobacterium variabile DSM 16961.</title>
        <authorList>
            <person name="Chaudhry V."/>
            <person name="Patil P.B."/>
        </authorList>
    </citation>
    <scope>NUCLEOTIDE SEQUENCE [LARGE SCALE GENOMIC DNA]</scope>
    <source>
        <strain evidence="1 2">DSM 16961</strain>
    </source>
</reference>
<dbReference type="RefSeq" id="WP_048445448.1">
    <property type="nucleotide sequence ID" value="NZ_LABY01000118.1"/>
</dbReference>